<feature type="transmembrane region" description="Helical" evidence="5">
    <location>
        <begin position="239"/>
        <end position="269"/>
    </location>
</feature>
<dbReference type="EMBL" id="FMKA01000016">
    <property type="protein sequence ID" value="SCP98046.1"/>
    <property type="molecule type" value="Genomic_DNA"/>
</dbReference>
<feature type="transmembrane region" description="Helical" evidence="5">
    <location>
        <begin position="21"/>
        <end position="40"/>
    </location>
</feature>
<keyword evidence="2 5" id="KW-0812">Transmembrane</keyword>
<proteinExistence type="predicted"/>
<name>A0A1D3TV97_9FIRM</name>
<evidence type="ECO:0000256" key="2">
    <source>
        <dbReference type="ARBA" id="ARBA00022692"/>
    </source>
</evidence>
<evidence type="ECO:0000313" key="8">
    <source>
        <dbReference type="Proteomes" id="UP000199315"/>
    </source>
</evidence>
<keyword evidence="3 5" id="KW-1133">Transmembrane helix</keyword>
<evidence type="ECO:0000256" key="3">
    <source>
        <dbReference type="ARBA" id="ARBA00022989"/>
    </source>
</evidence>
<dbReference type="GO" id="GO:0140359">
    <property type="term" value="F:ABC-type transporter activity"/>
    <property type="evidence" value="ECO:0007669"/>
    <property type="project" value="InterPro"/>
</dbReference>
<evidence type="ECO:0000256" key="1">
    <source>
        <dbReference type="ARBA" id="ARBA00004141"/>
    </source>
</evidence>
<sequence length="407" mass="44595">MKGIGYIMKKELTRVFSDKKLVLSLFVFPVALIIGMYALIGNLTANAEENVNAHEPAVYIQNSPDDFREILESVKGAGDLKFMDAGDDLEVAKEEIRQGIAELIIVFDEGFAEAVQDYKTGDAIPQIRTFYNPSEEYSEAARSFYLNGIIEPYRQTILAGRIGDVERITVFTIDSDNPDMMIQDEEKATGKMLGSMLPYFITLILFAGAMNLGIDAITGEKERGTMASMLISPINRSSIVLGKVFSLMILCGLSAAIYVISMVLALPHISTTFGGGDILEGMTIRFTPVQIIEMICIVVVLVFLYVAIISLAAVFAKTVKEGTAYVTPIYIFVLGAGMVTMFNQGDSALYYYMIPLYNSSIALRDLFARDLSLLEFAITFISTLAAGGILTAVIVKAFNSEKVMMNA</sequence>
<dbReference type="RefSeq" id="WP_091234785.1">
    <property type="nucleotide sequence ID" value="NZ_FMKA01000016.1"/>
</dbReference>
<gene>
    <name evidence="7" type="ORF">SAMN05421730_101615</name>
</gene>
<dbReference type="STRING" id="1619234.SAMN05421730_101615"/>
<dbReference type="PANTHER" id="PTHR43471">
    <property type="entry name" value="ABC TRANSPORTER PERMEASE"/>
    <property type="match status" value="1"/>
</dbReference>
<dbReference type="OrthoDB" id="5486437at2"/>
<accession>A0A1D3TV97</accession>
<feature type="domain" description="ABC-2 type transporter transmembrane" evidence="6">
    <location>
        <begin position="20"/>
        <end position="393"/>
    </location>
</feature>
<evidence type="ECO:0000256" key="4">
    <source>
        <dbReference type="ARBA" id="ARBA00023136"/>
    </source>
</evidence>
<dbReference type="PANTHER" id="PTHR43471:SF3">
    <property type="entry name" value="ABC TRANSPORTER PERMEASE PROTEIN NATB"/>
    <property type="match status" value="1"/>
</dbReference>
<dbReference type="Proteomes" id="UP000199315">
    <property type="component" value="Unassembled WGS sequence"/>
</dbReference>
<feature type="transmembrane region" description="Helical" evidence="5">
    <location>
        <begin position="373"/>
        <end position="395"/>
    </location>
</feature>
<keyword evidence="8" id="KW-1185">Reference proteome</keyword>
<keyword evidence="4 5" id="KW-0472">Membrane</keyword>
<dbReference type="InterPro" id="IPR013525">
    <property type="entry name" value="ABC2_TM"/>
</dbReference>
<protein>
    <submittedName>
        <fullName evidence="7">Sodium transport system permease protein</fullName>
    </submittedName>
</protein>
<evidence type="ECO:0000256" key="5">
    <source>
        <dbReference type="SAM" id="Phobius"/>
    </source>
</evidence>
<feature type="transmembrane region" description="Helical" evidence="5">
    <location>
        <begin position="289"/>
        <end position="316"/>
    </location>
</feature>
<feature type="transmembrane region" description="Helical" evidence="5">
    <location>
        <begin position="328"/>
        <end position="353"/>
    </location>
</feature>
<dbReference type="GO" id="GO:0016020">
    <property type="term" value="C:membrane"/>
    <property type="evidence" value="ECO:0007669"/>
    <property type="project" value="UniProtKB-SubCell"/>
</dbReference>
<reference evidence="7 8" key="1">
    <citation type="submission" date="2016-09" db="EMBL/GenBank/DDBJ databases">
        <authorList>
            <person name="Capua I."/>
            <person name="De Benedictis P."/>
            <person name="Joannis T."/>
            <person name="Lombin L.H."/>
            <person name="Cattoli G."/>
        </authorList>
    </citation>
    <scope>NUCLEOTIDE SEQUENCE [LARGE SCALE GENOMIC DNA]</scope>
    <source>
        <strain evidence="7 8">GluBS11</strain>
    </source>
</reference>
<dbReference type="Pfam" id="PF12698">
    <property type="entry name" value="ABC2_membrane_3"/>
    <property type="match status" value="1"/>
</dbReference>
<organism evidence="7 8">
    <name type="scientific">Anaerobium acetethylicum</name>
    <dbReference type="NCBI Taxonomy" id="1619234"/>
    <lineage>
        <taxon>Bacteria</taxon>
        <taxon>Bacillati</taxon>
        <taxon>Bacillota</taxon>
        <taxon>Clostridia</taxon>
        <taxon>Lachnospirales</taxon>
        <taxon>Lachnospiraceae</taxon>
        <taxon>Anaerobium</taxon>
    </lineage>
</organism>
<feature type="transmembrane region" description="Helical" evidence="5">
    <location>
        <begin position="196"/>
        <end position="218"/>
    </location>
</feature>
<comment type="subcellular location">
    <subcellularLocation>
        <location evidence="1">Membrane</location>
        <topology evidence="1">Multi-pass membrane protein</topology>
    </subcellularLocation>
</comment>
<evidence type="ECO:0000313" key="7">
    <source>
        <dbReference type="EMBL" id="SCP98046.1"/>
    </source>
</evidence>
<evidence type="ECO:0000259" key="6">
    <source>
        <dbReference type="Pfam" id="PF12698"/>
    </source>
</evidence>
<dbReference type="AlphaFoldDB" id="A0A1D3TV97"/>